<evidence type="ECO:0000313" key="2">
    <source>
        <dbReference type="EMBL" id="ONK27189.1"/>
    </source>
</evidence>
<proteinExistence type="predicted"/>
<dbReference type="RefSeq" id="WP_076996565.1">
    <property type="nucleotide sequence ID" value="NZ_MSPR01000017.1"/>
</dbReference>
<evidence type="ECO:0000313" key="3">
    <source>
        <dbReference type="Proteomes" id="UP000188600"/>
    </source>
</evidence>
<gene>
    <name evidence="2" type="ORF">BVE84_08255</name>
    <name evidence="1" type="ORF">BVE86_10275</name>
</gene>
<dbReference type="AlphaFoldDB" id="A0AB36JNP1"/>
<organism evidence="1 3">
    <name type="scientific">Streptococcus azizii</name>
    <dbReference type="NCBI Taxonomy" id="1579424"/>
    <lineage>
        <taxon>Bacteria</taxon>
        <taxon>Bacillati</taxon>
        <taxon>Bacillota</taxon>
        <taxon>Bacilli</taxon>
        <taxon>Lactobacillales</taxon>
        <taxon>Streptococcaceae</taxon>
        <taxon>Streptococcus</taxon>
    </lineage>
</organism>
<comment type="caution">
    <text evidence="1">The sequence shown here is derived from an EMBL/GenBank/DDBJ whole genome shotgun (WGS) entry which is preliminary data.</text>
</comment>
<dbReference type="Proteomes" id="UP000188600">
    <property type="component" value="Unassembled WGS sequence"/>
</dbReference>
<protein>
    <submittedName>
        <fullName evidence="1">Uncharacterized protein</fullName>
    </submittedName>
</protein>
<name>A0AB36JNP1_9STRE</name>
<reference evidence="3 4" key="1">
    <citation type="submission" date="2016-12" db="EMBL/GenBank/DDBJ databases">
        <authorList>
            <person name="Gulvik C.A."/>
        </authorList>
    </citation>
    <scope>NUCLEOTIDE SEQUENCE [LARGE SCALE GENOMIC DNA]</scope>
    <source>
        <strain evidence="2 4">12-5202</strain>
        <strain evidence="1 3">12-5291</strain>
    </source>
</reference>
<dbReference type="EMBL" id="MSPT01000029">
    <property type="protein sequence ID" value="ONK25452.1"/>
    <property type="molecule type" value="Genomic_DNA"/>
</dbReference>
<evidence type="ECO:0000313" key="1">
    <source>
        <dbReference type="EMBL" id="ONK25452.1"/>
    </source>
</evidence>
<accession>A0AB36JNP1</accession>
<dbReference type="EMBL" id="MSPR01000017">
    <property type="protein sequence ID" value="ONK27189.1"/>
    <property type="molecule type" value="Genomic_DNA"/>
</dbReference>
<keyword evidence="4" id="KW-1185">Reference proteome</keyword>
<dbReference type="Proteomes" id="UP000188946">
    <property type="component" value="Unassembled WGS sequence"/>
</dbReference>
<sequence>MDKISMLIEEFENEATGDTVEGITILIDGKLKDVVDILKNKLNQKESVNIIHEALLVGLEELSHR</sequence>
<evidence type="ECO:0000313" key="4">
    <source>
        <dbReference type="Proteomes" id="UP000188946"/>
    </source>
</evidence>